<gene>
    <name evidence="2" type="ORF">ABNG04_16330</name>
</gene>
<dbReference type="SUPFAM" id="SSF81301">
    <property type="entry name" value="Nucleotidyltransferase"/>
    <property type="match status" value="1"/>
</dbReference>
<feature type="region of interest" description="Disordered" evidence="1">
    <location>
        <begin position="1"/>
        <end position="27"/>
    </location>
</feature>
<sequence>MGRSSGSGYDYSDDGRGSPNTGPLGETIQETISQGDEIDEAYQNFVDETQLTDLQGETISNRRDVLEEILREEIGVTDSQLIGSFTRETVVGPMSQDTDADMMVVLDADQHRQWIMQENGPRNCLRAIKRRIEDDPRFSETNVSIDQNAVCVQYHDSTIEIVPAFDYNQVPHAEDPSQGLNPFDSQNDGYAIPDTHGQQSWVGTNPRRYKQQFEARNDAHNGKVAGLARSMKTWANNNNVPVRGYTMEVMVYNYFANKSKTGARVPDNYHDLASDFVESLPNRMQQTTREPIYNEPVDSGMSQAERQEAVQKAEKAAEALKTAQRLKEEGRTKAAKERLREVYGDGFSNK</sequence>
<dbReference type="Proteomes" id="UP001567572">
    <property type="component" value="Unassembled WGS sequence"/>
</dbReference>
<accession>A0ABD5M753</accession>
<dbReference type="Pfam" id="PF18144">
    <property type="entry name" value="SMODS"/>
    <property type="match status" value="1"/>
</dbReference>
<dbReference type="RefSeq" id="WP_371163429.1">
    <property type="nucleotide sequence ID" value="NZ_JBEDNY010000007.1"/>
</dbReference>
<dbReference type="AlphaFoldDB" id="A0ABD5M753"/>
<name>A0ABD5M753_9EURY</name>
<evidence type="ECO:0000313" key="3">
    <source>
        <dbReference type="Proteomes" id="UP001567572"/>
    </source>
</evidence>
<dbReference type="CDD" id="cd05400">
    <property type="entry name" value="NT_2-5OAS_ClassI-CCAase"/>
    <property type="match status" value="1"/>
</dbReference>
<dbReference type="InterPro" id="IPR006116">
    <property type="entry name" value="NT_2-5OAS_ClassI-CCAase"/>
</dbReference>
<dbReference type="NCBIfam" id="NF041117">
    <property type="entry name" value="CBASS_cyclase_b"/>
    <property type="match status" value="1"/>
</dbReference>
<feature type="region of interest" description="Disordered" evidence="1">
    <location>
        <begin position="293"/>
        <end position="350"/>
    </location>
</feature>
<feature type="compositionally biased region" description="Low complexity" evidence="1">
    <location>
        <begin position="1"/>
        <end position="10"/>
    </location>
</feature>
<keyword evidence="3" id="KW-1185">Reference proteome</keyword>
<dbReference type="InterPro" id="IPR043519">
    <property type="entry name" value="NT_sf"/>
</dbReference>
<evidence type="ECO:0000256" key="1">
    <source>
        <dbReference type="SAM" id="MobiDB-lite"/>
    </source>
</evidence>
<protein>
    <submittedName>
        <fullName evidence="2">CBASS oligonucleotide cyclase</fullName>
    </submittedName>
</protein>
<organism evidence="2 3">
    <name type="scientific">Halorubrum miltondacostae</name>
    <dbReference type="NCBI Taxonomy" id="3076378"/>
    <lineage>
        <taxon>Archaea</taxon>
        <taxon>Methanobacteriati</taxon>
        <taxon>Methanobacteriota</taxon>
        <taxon>Stenosarchaea group</taxon>
        <taxon>Halobacteria</taxon>
        <taxon>Halobacteriales</taxon>
        <taxon>Haloferacaceae</taxon>
        <taxon>Halorubrum</taxon>
    </lineage>
</organism>
<comment type="caution">
    <text evidence="2">The sequence shown here is derived from an EMBL/GenBank/DDBJ whole genome shotgun (WGS) entry which is preliminary data.</text>
</comment>
<reference evidence="2 3" key="1">
    <citation type="submission" date="2024-06" db="EMBL/GenBank/DDBJ databases">
        <title>Halorubrum miltondacostae sp. nov., a potential PHA producer isolated from an inland solar saltern in Rio Maior, Portugal.</title>
        <authorList>
            <person name="Albuquerque L."/>
            <person name="Viver T."/>
            <person name="Barroso C."/>
            <person name="Claudino R."/>
            <person name="Galvan M."/>
            <person name="Simoes G."/>
            <person name="Lobo Da Cunha A."/>
            <person name="Egas C."/>
        </authorList>
    </citation>
    <scope>NUCLEOTIDE SEQUENCE [LARGE SCALE GENOMIC DNA]</scope>
    <source>
        <strain evidence="2 3">RMP-11</strain>
    </source>
</reference>
<feature type="compositionally biased region" description="Basic and acidic residues" evidence="1">
    <location>
        <begin position="325"/>
        <end position="343"/>
    </location>
</feature>
<evidence type="ECO:0000313" key="2">
    <source>
        <dbReference type="EMBL" id="MEZ3165406.1"/>
    </source>
</evidence>
<feature type="compositionally biased region" description="Basic and acidic residues" evidence="1">
    <location>
        <begin position="305"/>
        <end position="318"/>
    </location>
</feature>
<dbReference type="InterPro" id="IPR053550">
    <property type="entry name" value="CD-NTase"/>
</dbReference>
<proteinExistence type="predicted"/>
<dbReference type="EMBL" id="JBEDNY010000007">
    <property type="protein sequence ID" value="MEZ3165406.1"/>
    <property type="molecule type" value="Genomic_DNA"/>
</dbReference>